<proteinExistence type="predicted"/>
<reference evidence="1" key="2">
    <citation type="journal article" date="2015" name="Fish Shellfish Immunol.">
        <title>Early steps in the European eel (Anguilla anguilla)-Vibrio vulnificus interaction in the gills: Role of the RtxA13 toxin.</title>
        <authorList>
            <person name="Callol A."/>
            <person name="Pajuelo D."/>
            <person name="Ebbesson L."/>
            <person name="Teles M."/>
            <person name="MacKenzie S."/>
            <person name="Amaro C."/>
        </authorList>
    </citation>
    <scope>NUCLEOTIDE SEQUENCE</scope>
</reference>
<organism evidence="1">
    <name type="scientific">Anguilla anguilla</name>
    <name type="common">European freshwater eel</name>
    <name type="synonym">Muraena anguilla</name>
    <dbReference type="NCBI Taxonomy" id="7936"/>
    <lineage>
        <taxon>Eukaryota</taxon>
        <taxon>Metazoa</taxon>
        <taxon>Chordata</taxon>
        <taxon>Craniata</taxon>
        <taxon>Vertebrata</taxon>
        <taxon>Euteleostomi</taxon>
        <taxon>Actinopterygii</taxon>
        <taxon>Neopterygii</taxon>
        <taxon>Teleostei</taxon>
        <taxon>Anguilliformes</taxon>
        <taxon>Anguillidae</taxon>
        <taxon>Anguilla</taxon>
    </lineage>
</organism>
<sequence>MTMRQKCRQSAFRSRCLHAYMFYHFRETALFVWSLPIFQL</sequence>
<dbReference type="AlphaFoldDB" id="A0A0E9TCU3"/>
<name>A0A0E9TCU3_ANGAN</name>
<reference evidence="1" key="1">
    <citation type="submission" date="2014-11" db="EMBL/GenBank/DDBJ databases">
        <authorList>
            <person name="Amaro Gonzalez C."/>
        </authorList>
    </citation>
    <scope>NUCLEOTIDE SEQUENCE</scope>
</reference>
<dbReference type="EMBL" id="GBXM01058024">
    <property type="protein sequence ID" value="JAH50553.1"/>
    <property type="molecule type" value="Transcribed_RNA"/>
</dbReference>
<evidence type="ECO:0000313" key="1">
    <source>
        <dbReference type="EMBL" id="JAH50553.1"/>
    </source>
</evidence>
<protein>
    <submittedName>
        <fullName evidence="1">Uncharacterized protein</fullName>
    </submittedName>
</protein>
<accession>A0A0E9TCU3</accession>